<keyword evidence="2" id="KW-1185">Reference proteome</keyword>
<gene>
    <name evidence="1" type="ORF">H9Q80_06770</name>
</gene>
<proteinExistence type="predicted"/>
<name>A0A7G9GS58_9FIRM</name>
<dbReference type="EMBL" id="CP060636">
    <property type="protein sequence ID" value="QNM13640.1"/>
    <property type="molecule type" value="Genomic_DNA"/>
</dbReference>
<protein>
    <submittedName>
        <fullName evidence="1">Uncharacterized protein</fullName>
    </submittedName>
</protein>
<accession>A0A7G9GS58</accession>
<dbReference type="AlphaFoldDB" id="A0A7G9GS58"/>
<sequence>MLKREQLDEILKRLPYHQVIKEDIDTITYHQDVFMAGDTQIMFRHIDIDLCYGDFLEIQEEDEVFTYITTICHKDLSKGESIILYQKE</sequence>
<dbReference type="RefSeq" id="WP_117536326.1">
    <property type="nucleotide sequence ID" value="NZ_CP060636.1"/>
</dbReference>
<reference evidence="1 2" key="1">
    <citation type="submission" date="2020-08" db="EMBL/GenBank/DDBJ databases">
        <authorList>
            <person name="Liu C."/>
            <person name="Sun Q."/>
        </authorList>
    </citation>
    <scope>NUCLEOTIDE SEQUENCE [LARGE SCALE GENOMIC DNA]</scope>
    <source>
        <strain evidence="1 2">NSJ-61</strain>
    </source>
</reference>
<organism evidence="1 2">
    <name type="scientific">[Eubacterium] hominis</name>
    <dbReference type="NCBI Taxonomy" id="2764325"/>
    <lineage>
        <taxon>Bacteria</taxon>
        <taxon>Bacillati</taxon>
        <taxon>Bacillota</taxon>
        <taxon>Erysipelotrichia</taxon>
        <taxon>Erysipelotrichales</taxon>
        <taxon>Erysipelotrichaceae</taxon>
        <taxon>Amedibacillus</taxon>
    </lineage>
</organism>
<evidence type="ECO:0000313" key="1">
    <source>
        <dbReference type="EMBL" id="QNM13640.1"/>
    </source>
</evidence>
<evidence type="ECO:0000313" key="2">
    <source>
        <dbReference type="Proteomes" id="UP000515856"/>
    </source>
</evidence>
<dbReference type="Proteomes" id="UP000515856">
    <property type="component" value="Chromosome"/>
</dbReference>
<dbReference type="KEGG" id="ehn:H9Q80_06770"/>